<dbReference type="AlphaFoldDB" id="A0A2Z5G0P1"/>
<reference evidence="1 2" key="1">
    <citation type="journal article" date="2018" name="Front. Microbiol.">
        <title>Hydrolytic Capabilities as a Key to Environmental Success: Chitinolytic and Cellulolytic Acidobacteria From Acidic Sub-arctic Soils and Boreal Peatlands.</title>
        <authorList>
            <person name="Belova S.E."/>
            <person name="Ravin N.V."/>
            <person name="Pankratov T.A."/>
            <person name="Rakitin A.L."/>
            <person name="Ivanova A.A."/>
            <person name="Beletsky A.V."/>
            <person name="Mardanov A.V."/>
            <person name="Sinninghe Damste J.S."/>
            <person name="Dedysh S.N."/>
        </authorList>
    </citation>
    <scope>NUCLEOTIDE SEQUENCE [LARGE SCALE GENOMIC DNA]</scope>
    <source>
        <strain evidence="1 2">SBC82</strain>
    </source>
</reference>
<protein>
    <submittedName>
        <fullName evidence="1">Uncharacterized protein</fullName>
    </submittedName>
</protein>
<sequence length="52" mass="5740">MTQHARSEAAAGLFAAIAFLVFILEKHRLLLLICSALPAQMKLPRVSQRLGH</sequence>
<name>A0A2Z5G0P1_9BACT</name>
<proteinExistence type="predicted"/>
<accession>A0A2Z5G0P1</accession>
<dbReference type="EMBL" id="CP030840">
    <property type="protein sequence ID" value="AXC12609.1"/>
    <property type="molecule type" value="Genomic_DNA"/>
</dbReference>
<evidence type="ECO:0000313" key="2">
    <source>
        <dbReference type="Proteomes" id="UP000253606"/>
    </source>
</evidence>
<dbReference type="Proteomes" id="UP000253606">
    <property type="component" value="Chromosome"/>
</dbReference>
<organism evidence="1 2">
    <name type="scientific">Acidisarcina polymorpha</name>
    <dbReference type="NCBI Taxonomy" id="2211140"/>
    <lineage>
        <taxon>Bacteria</taxon>
        <taxon>Pseudomonadati</taxon>
        <taxon>Acidobacteriota</taxon>
        <taxon>Terriglobia</taxon>
        <taxon>Terriglobales</taxon>
        <taxon>Acidobacteriaceae</taxon>
        <taxon>Acidisarcina</taxon>
    </lineage>
</organism>
<gene>
    <name evidence="1" type="ORF">ACPOL_3318</name>
</gene>
<keyword evidence="2" id="KW-1185">Reference proteome</keyword>
<evidence type="ECO:0000313" key="1">
    <source>
        <dbReference type="EMBL" id="AXC12609.1"/>
    </source>
</evidence>
<dbReference type="KEGG" id="abas:ACPOL_3318"/>